<evidence type="ECO:0000256" key="5">
    <source>
        <dbReference type="ARBA" id="ARBA00022475"/>
    </source>
</evidence>
<feature type="transmembrane region" description="Helical" evidence="9">
    <location>
        <begin position="109"/>
        <end position="129"/>
    </location>
</feature>
<evidence type="ECO:0000313" key="10">
    <source>
        <dbReference type="EMBL" id="MCP8971143.1"/>
    </source>
</evidence>
<dbReference type="GO" id="GO:0022857">
    <property type="term" value="F:transmembrane transporter activity"/>
    <property type="evidence" value="ECO:0007669"/>
    <property type="project" value="UniProtKB-UniRule"/>
</dbReference>
<sequence length="268" mass="30184">MQQLIVGRYIPGDSLIHRMDPRAKLSIIFLYVFVVFLANNALSYGVLCLYILFPVLTSGVPVRYIINGLKPILWIFLFTFLLHILATKGGTLLFELGPVTVYEEGIKQGVYISLRFIVIIFMTTLLTLTTTPIEITDGLEYLLHPFKRIGLPVHEIALMMSISLRFIPTLMEETEKIMKAQASRGIDFAEGPIKERLRAIVSLLVPLFIGAFKRAEDLAVAMEARGYQGGEGRTKFRLLQWRLPDTLACLSLLIVTVLLLLVRSWGGE</sequence>
<dbReference type="CDD" id="cd16914">
    <property type="entry name" value="EcfT"/>
    <property type="match status" value="1"/>
</dbReference>
<keyword evidence="5 9" id="KW-1003">Cell membrane</keyword>
<evidence type="ECO:0000256" key="4">
    <source>
        <dbReference type="ARBA" id="ARBA00022448"/>
    </source>
</evidence>
<evidence type="ECO:0000256" key="8">
    <source>
        <dbReference type="ARBA" id="ARBA00023136"/>
    </source>
</evidence>
<evidence type="ECO:0000313" key="11">
    <source>
        <dbReference type="Proteomes" id="UP001156102"/>
    </source>
</evidence>
<comment type="subcellular location">
    <subcellularLocation>
        <location evidence="1 9">Cell membrane</location>
        <topology evidence="1 9">Multi-pass membrane protein</topology>
    </subcellularLocation>
</comment>
<gene>
    <name evidence="9" type="primary">ecfT</name>
    <name evidence="10" type="ORF">NK662_21700</name>
</gene>
<keyword evidence="7 9" id="KW-1133">Transmembrane helix</keyword>
<comment type="similarity">
    <text evidence="2 9">Belongs to the energy-coupling factor EcfT family.</text>
</comment>
<comment type="subunit">
    <text evidence="9">Forms a stable energy-coupling factor (ECF) transporter complex composed of 2 membrane-embedded substrate-binding proteins (S component), 2 ATP-binding proteins (A component) and 2 transmembrane proteins (T component).</text>
</comment>
<dbReference type="HAMAP" id="MF_01461">
    <property type="entry name" value="EcfT"/>
    <property type="match status" value="1"/>
</dbReference>
<accession>A0AA42BV25</accession>
<feature type="transmembrane region" description="Helical" evidence="9">
    <location>
        <begin position="28"/>
        <end position="52"/>
    </location>
</feature>
<dbReference type="PANTHER" id="PTHR33514:SF13">
    <property type="entry name" value="PROTEIN ABCI12, CHLOROPLASTIC"/>
    <property type="match status" value="1"/>
</dbReference>
<dbReference type="Pfam" id="PF02361">
    <property type="entry name" value="CbiQ"/>
    <property type="match status" value="1"/>
</dbReference>
<dbReference type="Proteomes" id="UP001156102">
    <property type="component" value="Unassembled WGS sequence"/>
</dbReference>
<dbReference type="InterPro" id="IPR003339">
    <property type="entry name" value="ABC/ECF_trnsptr_transmembrane"/>
</dbReference>
<evidence type="ECO:0000256" key="1">
    <source>
        <dbReference type="ARBA" id="ARBA00004651"/>
    </source>
</evidence>
<evidence type="ECO:0000256" key="7">
    <source>
        <dbReference type="ARBA" id="ARBA00022989"/>
    </source>
</evidence>
<dbReference type="RefSeq" id="WP_254761069.1">
    <property type="nucleotide sequence ID" value="NZ_JANCLT010000019.1"/>
</dbReference>
<keyword evidence="8 9" id="KW-0472">Membrane</keyword>
<feature type="transmembrane region" description="Helical" evidence="9">
    <location>
        <begin position="243"/>
        <end position="262"/>
    </location>
</feature>
<dbReference type="InterPro" id="IPR024919">
    <property type="entry name" value="EcfT"/>
</dbReference>
<dbReference type="AlphaFoldDB" id="A0AA42BV25"/>
<keyword evidence="6 9" id="KW-0812">Transmembrane</keyword>
<dbReference type="GO" id="GO:0005886">
    <property type="term" value="C:plasma membrane"/>
    <property type="evidence" value="ECO:0007669"/>
    <property type="project" value="UniProtKB-SubCell"/>
</dbReference>
<evidence type="ECO:0000256" key="2">
    <source>
        <dbReference type="ARBA" id="ARBA00005660"/>
    </source>
</evidence>
<keyword evidence="4 9" id="KW-0813">Transport</keyword>
<proteinExistence type="inferred from homology"/>
<organism evidence="10 11">
    <name type="scientific">Ectobacillus ponti</name>
    <dbReference type="NCBI Taxonomy" id="2961894"/>
    <lineage>
        <taxon>Bacteria</taxon>
        <taxon>Bacillati</taxon>
        <taxon>Bacillota</taxon>
        <taxon>Bacilli</taxon>
        <taxon>Bacillales</taxon>
        <taxon>Bacillaceae</taxon>
        <taxon>Ectobacillus</taxon>
    </lineage>
</organism>
<keyword evidence="11" id="KW-1185">Reference proteome</keyword>
<evidence type="ECO:0000256" key="6">
    <source>
        <dbReference type="ARBA" id="ARBA00022692"/>
    </source>
</evidence>
<evidence type="ECO:0000256" key="3">
    <source>
        <dbReference type="ARBA" id="ARBA00014042"/>
    </source>
</evidence>
<evidence type="ECO:0000256" key="9">
    <source>
        <dbReference type="HAMAP-Rule" id="MF_01461"/>
    </source>
</evidence>
<feature type="transmembrane region" description="Helical" evidence="9">
    <location>
        <begin position="149"/>
        <end position="167"/>
    </location>
</feature>
<comment type="caution">
    <text evidence="10">The sequence shown here is derived from an EMBL/GenBank/DDBJ whole genome shotgun (WGS) entry which is preliminary data.</text>
</comment>
<dbReference type="PANTHER" id="PTHR33514">
    <property type="entry name" value="PROTEIN ABCI12, CHLOROPLASTIC"/>
    <property type="match status" value="1"/>
</dbReference>
<protein>
    <recommendedName>
        <fullName evidence="3 9">Energy-coupling factor transporter transmembrane protein EcfT</fullName>
        <shortName evidence="9">ECF transporter T component EcfT</shortName>
    </recommendedName>
</protein>
<comment type="function">
    <text evidence="9">Transmembrane (T) component of an energy-coupling factor (ECF) ABC-transporter complex. Unlike classic ABC transporters this ECF transporter provides the energy necessary to transport a number of different substrates.</text>
</comment>
<dbReference type="EMBL" id="JANCLT010000019">
    <property type="protein sequence ID" value="MCP8971143.1"/>
    <property type="molecule type" value="Genomic_DNA"/>
</dbReference>
<name>A0AA42BV25_9BACI</name>
<reference evidence="10" key="1">
    <citation type="submission" date="2022-07" db="EMBL/GenBank/DDBJ databases">
        <authorList>
            <person name="Li W.-J."/>
            <person name="Deng Q.-Q."/>
        </authorList>
    </citation>
    <scope>NUCLEOTIDE SEQUENCE</scope>
    <source>
        <strain evidence="10">SYSU M60031</strain>
    </source>
</reference>
<feature type="transmembrane region" description="Helical" evidence="9">
    <location>
        <begin position="72"/>
        <end position="97"/>
    </location>
</feature>